<evidence type="ECO:0000313" key="3">
    <source>
        <dbReference type="Proteomes" id="UP000482578"/>
    </source>
</evidence>
<dbReference type="EMBL" id="JAAGAA010000002">
    <property type="protein sequence ID" value="NDV11708.1"/>
    <property type="molecule type" value="Genomic_DNA"/>
</dbReference>
<name>A0A6B2KNH3_9NEIS</name>
<dbReference type="GO" id="GO:0004386">
    <property type="term" value="F:helicase activity"/>
    <property type="evidence" value="ECO:0007669"/>
    <property type="project" value="InterPro"/>
</dbReference>
<organism evidence="2 3">
    <name type="scientific">Crenobacter caeni</name>
    <dbReference type="NCBI Taxonomy" id="2705474"/>
    <lineage>
        <taxon>Bacteria</taxon>
        <taxon>Pseudomonadati</taxon>
        <taxon>Pseudomonadota</taxon>
        <taxon>Betaproteobacteria</taxon>
        <taxon>Neisseriales</taxon>
        <taxon>Neisseriaceae</taxon>
        <taxon>Crenobacter</taxon>
    </lineage>
</organism>
<evidence type="ECO:0000313" key="2">
    <source>
        <dbReference type="EMBL" id="NDV11708.1"/>
    </source>
</evidence>
<keyword evidence="3" id="KW-1185">Reference proteome</keyword>
<dbReference type="GO" id="GO:0008270">
    <property type="term" value="F:zinc ion binding"/>
    <property type="evidence" value="ECO:0007669"/>
    <property type="project" value="InterPro"/>
</dbReference>
<dbReference type="AlphaFoldDB" id="A0A6B2KNH3"/>
<dbReference type="Proteomes" id="UP000482578">
    <property type="component" value="Unassembled WGS sequence"/>
</dbReference>
<dbReference type="InterPro" id="IPR006171">
    <property type="entry name" value="TOPRIM_dom"/>
</dbReference>
<dbReference type="InterPro" id="IPR055570">
    <property type="entry name" value="DUF7146"/>
</dbReference>
<gene>
    <name evidence="2" type="ORF">GZH52_02700</name>
</gene>
<dbReference type="InterPro" id="IPR013237">
    <property type="entry name" value="Phage_T7_Gp4_N"/>
</dbReference>
<dbReference type="SMART" id="SM00778">
    <property type="entry name" value="Prim_Zn_Ribbon"/>
    <property type="match status" value="1"/>
</dbReference>
<evidence type="ECO:0000259" key="1">
    <source>
        <dbReference type="SMART" id="SM00778"/>
    </source>
</evidence>
<protein>
    <recommendedName>
        <fullName evidence="1">DNA primase/helicase Gp4 N-terminal Bacteriophage T7-like domain-containing protein</fullName>
    </recommendedName>
</protein>
<dbReference type="SUPFAM" id="SSF57783">
    <property type="entry name" value="Zinc beta-ribbon"/>
    <property type="match status" value="1"/>
</dbReference>
<reference evidence="2 3" key="1">
    <citation type="submission" date="2020-02" db="EMBL/GenBank/DDBJ databases">
        <authorList>
            <person name="Yang Z."/>
        </authorList>
    </citation>
    <scope>NUCLEOTIDE SEQUENCE [LARGE SCALE GENOMIC DNA]</scope>
    <source>
        <strain evidence="2 3">HX-7-9</strain>
    </source>
</reference>
<dbReference type="Pfam" id="PF08273">
    <property type="entry name" value="Zn_Ribbon_Prim"/>
    <property type="match status" value="1"/>
</dbReference>
<proteinExistence type="predicted"/>
<accession>A0A6B2KNH3</accession>
<comment type="caution">
    <text evidence="2">The sequence shown here is derived from an EMBL/GenBank/DDBJ whole genome shotgun (WGS) entry which is preliminary data.</text>
</comment>
<feature type="domain" description="DNA primase/helicase Gp4 N-terminal Bacteriophage T7-like" evidence="1">
    <location>
        <begin position="70"/>
        <end position="109"/>
    </location>
</feature>
<dbReference type="Pfam" id="PF13362">
    <property type="entry name" value="Toprim_3"/>
    <property type="match status" value="1"/>
</dbReference>
<dbReference type="Pfam" id="PF23639">
    <property type="entry name" value="DUF7146"/>
    <property type="match status" value="1"/>
</dbReference>
<sequence length="373" mass="39613">MDYHDIALASIKHHAALGLDKTKRATPRGGRDGACTNRPRLDFSLVAGYAAGNWPMILMQSGIAADYLTRKHGKCPGCGGRDRFRFDDLDGRGTFVCGRGGDQMAGDGFALLAHVHGWHTSEALRFVADVLGLQAGAEAPARRAQPPKAAQTPVDRSEAVRRIWRTASPLTGDCAGSRYLQGRGLTPTSYSTLRAHPALPYWHDGQEVHTSAALVGIAQDVHGIATGIQRIWLDGNSGKAIIEHDGEQLPCKKMLSRHGGAMAGAAVRLGEPADGRLIVAEGIETGLACRELWPAWPVWCALSTSGMKSLQMPENVLEVVIAADHDANQAGEIAAKALADRLTADGAAVKIALPPMVGDWLDVLNGKEASHVA</sequence>